<dbReference type="AlphaFoldDB" id="A0AAV9Q7S3"/>
<dbReference type="EMBL" id="JAXLQG010000008">
    <property type="protein sequence ID" value="KAK5536792.1"/>
    <property type="molecule type" value="Genomic_DNA"/>
</dbReference>
<name>A0AAV9Q7S3_9PEZI</name>
<keyword evidence="2" id="KW-1185">Reference proteome</keyword>
<proteinExistence type="predicted"/>
<evidence type="ECO:0000313" key="1">
    <source>
        <dbReference type="EMBL" id="KAK5536792.1"/>
    </source>
</evidence>
<protein>
    <submittedName>
        <fullName evidence="1">Uncharacterized protein</fullName>
    </submittedName>
</protein>
<organism evidence="1 2">
    <name type="scientific">Vermiconidia calcicola</name>
    <dbReference type="NCBI Taxonomy" id="1690605"/>
    <lineage>
        <taxon>Eukaryota</taxon>
        <taxon>Fungi</taxon>
        <taxon>Dikarya</taxon>
        <taxon>Ascomycota</taxon>
        <taxon>Pezizomycotina</taxon>
        <taxon>Dothideomycetes</taxon>
        <taxon>Dothideomycetidae</taxon>
        <taxon>Mycosphaerellales</taxon>
        <taxon>Extremaceae</taxon>
        <taxon>Vermiconidia</taxon>
    </lineage>
</organism>
<dbReference type="Proteomes" id="UP001345827">
    <property type="component" value="Unassembled WGS sequence"/>
</dbReference>
<comment type="caution">
    <text evidence="1">The sequence shown here is derived from an EMBL/GenBank/DDBJ whole genome shotgun (WGS) entry which is preliminary data.</text>
</comment>
<reference evidence="1 2" key="1">
    <citation type="submission" date="2023-06" db="EMBL/GenBank/DDBJ databases">
        <title>Black Yeasts Isolated from many extreme environments.</title>
        <authorList>
            <person name="Coleine C."/>
            <person name="Stajich J.E."/>
            <person name="Selbmann L."/>
        </authorList>
    </citation>
    <scope>NUCLEOTIDE SEQUENCE [LARGE SCALE GENOMIC DNA]</scope>
    <source>
        <strain evidence="1 2">CCFEE 5887</strain>
    </source>
</reference>
<accession>A0AAV9Q7S3</accession>
<sequence length="178" mass="20596">MEQQGDPGIREQEIGRALRKTNWNWTGINVFELISLQNKTKRQWECGPSQSPEPGWVEGMCKMATEEFLGFKGDKNGYALTLWHKLVKDASNYASRSLAHPHDKNWLGEDYEGRWVKSNQADREQRDLPREVPMFPLNYVPMRYDRTNGPATGYVVNKLTEAQQYGVYKYGVLNLPQL</sequence>
<gene>
    <name evidence="1" type="ORF">LTR25_005466</name>
</gene>
<evidence type="ECO:0000313" key="2">
    <source>
        <dbReference type="Proteomes" id="UP001345827"/>
    </source>
</evidence>